<protein>
    <submittedName>
        <fullName evidence="3">Uncharacterized protein</fullName>
    </submittedName>
</protein>
<feature type="compositionally biased region" description="Polar residues" evidence="1">
    <location>
        <begin position="96"/>
        <end position="105"/>
    </location>
</feature>
<dbReference type="Proteomes" id="UP000593890">
    <property type="component" value="Chromosome"/>
</dbReference>
<feature type="region of interest" description="Disordered" evidence="1">
    <location>
        <begin position="93"/>
        <end position="115"/>
    </location>
</feature>
<keyword evidence="2" id="KW-0732">Signal</keyword>
<organism evidence="3 4">
    <name type="scientific">Solibaculum mannosilyticum</name>
    <dbReference type="NCBI Taxonomy" id="2780922"/>
    <lineage>
        <taxon>Bacteria</taxon>
        <taxon>Bacillati</taxon>
        <taxon>Bacillota</taxon>
        <taxon>Clostridia</taxon>
        <taxon>Eubacteriales</taxon>
        <taxon>Oscillospiraceae</taxon>
        <taxon>Solibaculum</taxon>
    </lineage>
</organism>
<evidence type="ECO:0000256" key="1">
    <source>
        <dbReference type="SAM" id="MobiDB-lite"/>
    </source>
</evidence>
<evidence type="ECO:0000256" key="2">
    <source>
        <dbReference type="SAM" id="SignalP"/>
    </source>
</evidence>
<proteinExistence type="predicted"/>
<reference evidence="4" key="1">
    <citation type="submission" date="2020-07" db="EMBL/GenBank/DDBJ databases">
        <title>Complete genome sequencing of Clostridia bacterium strain 12CBH8.</title>
        <authorList>
            <person name="Sakamoto M."/>
            <person name="Murakami T."/>
            <person name="Mori H."/>
        </authorList>
    </citation>
    <scope>NUCLEOTIDE SEQUENCE [LARGE SCALE GENOMIC DNA]</scope>
    <source>
        <strain evidence="4">12CBH8</strain>
    </source>
</reference>
<evidence type="ECO:0000313" key="3">
    <source>
        <dbReference type="EMBL" id="BCI60155.1"/>
    </source>
</evidence>
<dbReference type="PROSITE" id="PS51257">
    <property type="entry name" value="PROKAR_LIPOPROTEIN"/>
    <property type="match status" value="1"/>
</dbReference>
<keyword evidence="4" id="KW-1185">Reference proteome</keyword>
<dbReference type="AlphaFoldDB" id="A0A7I8D2D5"/>
<name>A0A7I8D2D5_9FIRM</name>
<evidence type="ECO:0000313" key="4">
    <source>
        <dbReference type="Proteomes" id="UP000593890"/>
    </source>
</evidence>
<sequence>MKSKDIIRKVLCLLLVVQMMALTSCSAQPDISVQTSATQSSSETQPISYRDYNGALKKSETVYVTLDANGSPTKTLVSDWLHADEANVRVEDQSDLTDIQNVKGDSSPKQDGQRLTWDMPGTDLYYQGLSDKQLPVSIQISYYLDGQSIQPQDLAGKSGKVKMEISLKNNQSHAVDIDGQSVTMYTPVMAVGGMVLPEETFQNIQVENGALLSDGTKQAAVFVSLPGLDESLGLSDLDIPDMEPFSFPETITVTADCTDFELGNMMMAMTTQIPQLDTLKVSQSLEDVKQNLSDLQDIQNSVTEMDPDEVLRSLLTDPEKTAGLQTLTDDLDTFHQLDTSLLDLLPQYISTQNINLVERLKKDVSASQLDQLLDSPFLNSLGGQLNNQSIQNAKRLLDDVAALQNIDIDQLDSILGSLGSADQLTALLQSSGHLADEIAAHPSALPTLQRLLGYSDDVQALANQLHDLTSSLADQGITLGEDEIHTMVSALVNQKAMEKLSAATGIESSKLEAILAVSPADMMGDDGIVPPSYRENVTLCIGLAASSDSQVAALQQVLTQQVQSGTVSAAFVPVVKQILSTVQDNLNTQLSQAGQMTDQVTAQILSLMQGAKSLEANIEDIGIQNIEDSIQFVETIMPSLSDLTSLLEQNKDQLSSLQKVLGDPQTMRYLQDTSSKLLTMKQDLDANAGNLQFVSSLLEHSNDPSLQAFVKMLPTLQKDLKDASPILRSLSQGMDNAQTRASLENSPETIATLLKMKVDLESNRQITDALTSIASPDTIDAASDAFSKLNDMMEENTVGQYLDTADTADLLLKKVNAYADLGQDNSIFTIAPEGAQTDVKFILKTAEIKKPEAVESAQSEQKDSSGIGAWFQNLFQKNK</sequence>
<dbReference type="RefSeq" id="WP_215533606.1">
    <property type="nucleotide sequence ID" value="NZ_AP023321.1"/>
</dbReference>
<dbReference type="KEGG" id="sman:C12CBH8_07940"/>
<feature type="chain" id="PRO_5039379758" evidence="2">
    <location>
        <begin position="28"/>
        <end position="879"/>
    </location>
</feature>
<dbReference type="EMBL" id="AP023321">
    <property type="protein sequence ID" value="BCI60155.1"/>
    <property type="molecule type" value="Genomic_DNA"/>
</dbReference>
<gene>
    <name evidence="3" type="ORF">C12CBH8_07940</name>
</gene>
<accession>A0A7I8D2D5</accession>
<feature type="signal peptide" evidence="2">
    <location>
        <begin position="1"/>
        <end position="27"/>
    </location>
</feature>